<dbReference type="Proteomes" id="UP000195221">
    <property type="component" value="Unassembled WGS sequence"/>
</dbReference>
<proteinExistence type="predicted"/>
<dbReference type="AlphaFoldDB" id="A0A242M3S3"/>
<dbReference type="EMBL" id="NBTZ01000172">
    <property type="protein sequence ID" value="OTP65747.1"/>
    <property type="molecule type" value="Genomic_DNA"/>
</dbReference>
<comment type="caution">
    <text evidence="1">The sequence shown here is derived from an EMBL/GenBank/DDBJ whole genome shotgun (WGS) entry which is preliminary data.</text>
</comment>
<evidence type="ECO:0000313" key="2">
    <source>
        <dbReference type="Proteomes" id="UP000195221"/>
    </source>
</evidence>
<accession>A0A242M3S3</accession>
<organism evidence="1 2">
    <name type="scientific">Caballeronia sordidicola</name>
    <name type="common">Burkholderia sordidicola</name>
    <dbReference type="NCBI Taxonomy" id="196367"/>
    <lineage>
        <taxon>Bacteria</taxon>
        <taxon>Pseudomonadati</taxon>
        <taxon>Pseudomonadota</taxon>
        <taxon>Betaproteobacteria</taxon>
        <taxon>Burkholderiales</taxon>
        <taxon>Burkholderiaceae</taxon>
        <taxon>Caballeronia</taxon>
    </lineage>
</organism>
<reference evidence="1 2" key="1">
    <citation type="submission" date="2017-03" db="EMBL/GenBank/DDBJ databases">
        <title>Genome analysis of strain PAMC 26577.</title>
        <authorList>
            <person name="Oh H.-M."/>
            <person name="Yang J.-A."/>
        </authorList>
    </citation>
    <scope>NUCLEOTIDE SEQUENCE [LARGE SCALE GENOMIC DNA]</scope>
    <source>
        <strain evidence="1 2">PAMC 26577</strain>
    </source>
</reference>
<dbReference type="RefSeq" id="WP_178391916.1">
    <property type="nucleotide sequence ID" value="NZ_MSRG01000079.1"/>
</dbReference>
<name>A0A242M3S3_CABSO</name>
<gene>
    <name evidence="1" type="ORF">PAMC26577_38830</name>
</gene>
<protein>
    <recommendedName>
        <fullName evidence="3">Porin</fullName>
    </recommendedName>
</protein>
<evidence type="ECO:0008006" key="3">
    <source>
        <dbReference type="Google" id="ProtNLM"/>
    </source>
</evidence>
<evidence type="ECO:0000313" key="1">
    <source>
        <dbReference type="EMBL" id="OTP65747.1"/>
    </source>
</evidence>
<sequence>MRNIFITGALFGVLTYPTISSAQSSVTLYGLIDEGFNYRSTLAFPALG</sequence>